<dbReference type="InterPro" id="IPR014755">
    <property type="entry name" value="Cu-Rt/internalin_Ig-like"/>
</dbReference>
<dbReference type="PROSITE" id="PS51841">
    <property type="entry name" value="LTD"/>
    <property type="match status" value="1"/>
</dbReference>
<protein>
    <recommendedName>
        <fullName evidence="2">LTD domain-containing protein</fullName>
    </recommendedName>
</protein>
<gene>
    <name evidence="3" type="ORF">JCM21142_52106</name>
</gene>
<evidence type="ECO:0000313" key="4">
    <source>
        <dbReference type="Proteomes" id="UP000019402"/>
    </source>
</evidence>
<dbReference type="Gene3D" id="2.60.40.1220">
    <property type="match status" value="2"/>
</dbReference>
<dbReference type="eggNOG" id="COG4288">
    <property type="taxonomic scope" value="Bacteria"/>
</dbReference>
<dbReference type="Proteomes" id="UP000019402">
    <property type="component" value="Unassembled WGS sequence"/>
</dbReference>
<keyword evidence="4" id="KW-1185">Reference proteome</keyword>
<keyword evidence="1" id="KW-0732">Signal</keyword>
<dbReference type="AlphaFoldDB" id="W7YG63"/>
<dbReference type="InterPro" id="IPR001322">
    <property type="entry name" value="Lamin_tail_dom"/>
</dbReference>
<evidence type="ECO:0000259" key="2">
    <source>
        <dbReference type="PROSITE" id="PS51841"/>
    </source>
</evidence>
<accession>W7YG63</accession>
<dbReference type="EMBL" id="BAMD01000023">
    <property type="protein sequence ID" value="GAF03431.1"/>
    <property type="molecule type" value="Genomic_DNA"/>
</dbReference>
<reference evidence="3 4" key="1">
    <citation type="journal article" date="2014" name="Genome Announc.">
        <title>Draft Genome Sequence of Cytophaga fermentans JCM 21142T, a Facultative Anaerobe Isolated from Marine Mud.</title>
        <authorList>
            <person name="Starns D."/>
            <person name="Oshima K."/>
            <person name="Suda W."/>
            <person name="Iino T."/>
            <person name="Yuki M."/>
            <person name="Inoue J."/>
            <person name="Kitamura K."/>
            <person name="Iida T."/>
            <person name="Darby A."/>
            <person name="Hattori M."/>
            <person name="Ohkuma M."/>
        </authorList>
    </citation>
    <scope>NUCLEOTIDE SEQUENCE [LARGE SCALE GENOMIC DNA]</scope>
    <source>
        <strain evidence="3 4">JCM 21142</strain>
    </source>
</reference>
<proteinExistence type="predicted"/>
<evidence type="ECO:0000313" key="3">
    <source>
        <dbReference type="EMBL" id="GAF03431.1"/>
    </source>
</evidence>
<dbReference type="Pfam" id="PF13585">
    <property type="entry name" value="CHU_C"/>
    <property type="match status" value="1"/>
</dbReference>
<comment type="caution">
    <text evidence="3">The sequence shown here is derived from an EMBL/GenBank/DDBJ whole genome shotgun (WGS) entry which is preliminary data.</text>
</comment>
<sequence>MIYIIQKYLNSYNPCTMKHIFFLFFLIFSPITAQVVETWNDGDFSSTPLWQGDVHKFSINTAASTLQLNAPAAASQAYITTSSKAINNATWEFSVHLDFNPSSSNYAIIYLASNQVSFNNNMEGYYVMIGNTQDEVSLYKQTSENKIKIIDGTDKILDSSPTSVWVRVLRDDKGNWQLYTKTESENYQLEGEAFNNDIVASSYFGIYCNYTSTRSNKFSFGPIHISGSAYLDTEKPQVTSHHLIAGNKFEIQFSEKIDISSIRLKDFSLLNQSYSIAKIKINNPSTITIQFEDFLNDTKLGQLFIKNIKDTIGNTIRDTTLTYRFERIKITNATVPVSDQLQLTFNKNIDNATLNTASALGELNFDAVTLKNDSTLLFIADSSFITDRTYQLHISGIQAEFGDMLKDTSIHITYRRPQRYDIVFSEFMLDPTPSVGLYNSEYIEIYNRREYPINLGGMQIVINDKESYLPAYELPGNSYVLIIDDHEEQNWPKDLPIIKIQDLPTLNNNKGTLVLYYANKLVSDVFQYPLVMDDAGFKSEGGWSLERIDTNNHQPEFNWEYATNLDGGTPGTENSVTNFNPDIISPYLKYISYLSPNSFEWVFSESLKIPDNFDLSAISIKGATITNLTWEPIFLKSVQISFANNLPTGHTFTANILSSISDFSDNQLSSNRALRLGVPEEIDSFDVIINEVLFNPIPTGVDFVELYNRSNKILNQSDIYLSSFKDMVLDELEPVDDKNQLLFPNDYLVITEDSLILSELNSSAKNEFINQSHLPSLNDDLGNIAVTKKTGQLIDYFEYTNDMHFELLRDQEGVSLERISPHSTTNSIHNWQSASKASGYATPTLQNSQYIENALRTDLQWLSLDKKEFSPNADGTDDNLLINYKLDETGWSGSVKIYNRYGIVIKTLAHNELLGTQGFFTWDGTTDHNDRAPLGIYIIYGDFFSSNGKTKQEKMTVVLTAGSKQH</sequence>
<feature type="domain" description="LTD" evidence="2">
    <location>
        <begin position="413"/>
        <end position="557"/>
    </location>
</feature>
<dbReference type="InterPro" id="IPR036415">
    <property type="entry name" value="Lamin_tail_dom_sf"/>
</dbReference>
<dbReference type="SUPFAM" id="SSF74853">
    <property type="entry name" value="Lamin A/C globular tail domain"/>
    <property type="match status" value="1"/>
</dbReference>
<organism evidence="3 4">
    <name type="scientific">Saccharicrinis fermentans DSM 9555 = JCM 21142</name>
    <dbReference type="NCBI Taxonomy" id="869213"/>
    <lineage>
        <taxon>Bacteria</taxon>
        <taxon>Pseudomonadati</taxon>
        <taxon>Bacteroidota</taxon>
        <taxon>Bacteroidia</taxon>
        <taxon>Marinilabiliales</taxon>
        <taxon>Marinilabiliaceae</taxon>
        <taxon>Saccharicrinis</taxon>
    </lineage>
</organism>
<dbReference type="Gene3D" id="2.60.40.4070">
    <property type="match status" value="1"/>
</dbReference>
<name>W7YG63_9BACT</name>
<dbReference type="STRING" id="869213.GCA_000517085_04004"/>
<evidence type="ECO:0000256" key="1">
    <source>
        <dbReference type="ARBA" id="ARBA00022729"/>
    </source>
</evidence>